<comment type="caution">
    <text evidence="1">The sequence shown here is derived from an EMBL/GenBank/DDBJ whole genome shotgun (WGS) entry which is preliminary data.</text>
</comment>
<dbReference type="EMBL" id="JACEFO010001777">
    <property type="protein sequence ID" value="KAF8703719.1"/>
    <property type="molecule type" value="Genomic_DNA"/>
</dbReference>
<reference evidence="1" key="1">
    <citation type="submission" date="2020-07" db="EMBL/GenBank/DDBJ databases">
        <title>Genome sequence and genetic diversity analysis of an under-domesticated orphan crop, white fonio (Digitaria exilis).</title>
        <authorList>
            <person name="Bennetzen J.L."/>
            <person name="Chen S."/>
            <person name="Ma X."/>
            <person name="Wang X."/>
            <person name="Yssel A.E.J."/>
            <person name="Chaluvadi S.R."/>
            <person name="Johnson M."/>
            <person name="Gangashetty P."/>
            <person name="Hamidou F."/>
            <person name="Sanogo M.D."/>
            <person name="Zwaenepoel A."/>
            <person name="Wallace J."/>
            <person name="Van De Peer Y."/>
            <person name="Van Deynze A."/>
        </authorList>
    </citation>
    <scope>NUCLEOTIDE SEQUENCE</scope>
    <source>
        <tissue evidence="1">Leaves</tissue>
    </source>
</reference>
<dbReference type="AlphaFoldDB" id="A0A835BNT3"/>
<accession>A0A835BNT3</accession>
<sequence length="190" mass="22363">MRITLSDDEYQMIKSPVESKIVDNGVFYLGKSEKGVYFALLWGDRWPQFRVWLLNESCGQMEWLLKSDTSLQEVVQNFPFNIDNKYSRPWIVNYVKDVKEAQVEEESEWDFDNGIVLETKAKVETDHQETFFLGFHPYKEIAFFWVSHTRVVSYHLNSSKVQELGILHVPSIMKSFPYTPCMLEVEQGVF</sequence>
<dbReference type="PANTHER" id="PTHR34591">
    <property type="entry name" value="OS03G0653100 PROTEIN-RELATED"/>
    <property type="match status" value="1"/>
</dbReference>
<evidence type="ECO:0000313" key="2">
    <source>
        <dbReference type="Proteomes" id="UP000636709"/>
    </source>
</evidence>
<evidence type="ECO:0000313" key="1">
    <source>
        <dbReference type="EMBL" id="KAF8703719.1"/>
    </source>
</evidence>
<protein>
    <submittedName>
        <fullName evidence="1">Uncharacterized protein</fullName>
    </submittedName>
</protein>
<gene>
    <name evidence="1" type="ORF">HU200_031803</name>
</gene>
<dbReference type="PANTHER" id="PTHR34591:SF54">
    <property type="entry name" value="F-BOX DOMAIN CONTAINING PROTEIN, EXPRESSED"/>
    <property type="match status" value="1"/>
</dbReference>
<dbReference type="Proteomes" id="UP000636709">
    <property type="component" value="Unassembled WGS sequence"/>
</dbReference>
<proteinExistence type="predicted"/>
<organism evidence="1 2">
    <name type="scientific">Digitaria exilis</name>
    <dbReference type="NCBI Taxonomy" id="1010633"/>
    <lineage>
        <taxon>Eukaryota</taxon>
        <taxon>Viridiplantae</taxon>
        <taxon>Streptophyta</taxon>
        <taxon>Embryophyta</taxon>
        <taxon>Tracheophyta</taxon>
        <taxon>Spermatophyta</taxon>
        <taxon>Magnoliopsida</taxon>
        <taxon>Liliopsida</taxon>
        <taxon>Poales</taxon>
        <taxon>Poaceae</taxon>
        <taxon>PACMAD clade</taxon>
        <taxon>Panicoideae</taxon>
        <taxon>Panicodae</taxon>
        <taxon>Paniceae</taxon>
        <taxon>Anthephorinae</taxon>
        <taxon>Digitaria</taxon>
    </lineage>
</organism>
<dbReference type="OrthoDB" id="687490at2759"/>
<keyword evidence="2" id="KW-1185">Reference proteome</keyword>
<name>A0A835BNT3_9POAL</name>